<comment type="caution">
    <text evidence="3">The sequence shown here is derived from an EMBL/GenBank/DDBJ whole genome shotgun (WGS) entry which is preliminary data.</text>
</comment>
<accession>A0A543PIM8</accession>
<evidence type="ECO:0000256" key="1">
    <source>
        <dbReference type="ARBA" id="ARBA00022801"/>
    </source>
</evidence>
<keyword evidence="4" id="KW-1185">Reference proteome</keyword>
<dbReference type="RefSeq" id="WP_246063744.1">
    <property type="nucleotide sequence ID" value="NZ_VFQE01000001.1"/>
</dbReference>
<reference evidence="3 4" key="1">
    <citation type="submission" date="2019-06" db="EMBL/GenBank/DDBJ databases">
        <title>Sequencing the genomes of 1000 actinobacteria strains.</title>
        <authorList>
            <person name="Klenk H.-P."/>
        </authorList>
    </citation>
    <scope>NUCLEOTIDE SEQUENCE [LARGE SCALE GENOMIC DNA]</scope>
    <source>
        <strain evidence="3 4">DSM 46837</strain>
    </source>
</reference>
<protein>
    <submittedName>
        <fullName evidence="3">Sortase family protein</fullName>
    </submittedName>
</protein>
<keyword evidence="1" id="KW-0378">Hydrolase</keyword>
<dbReference type="InterPro" id="IPR042001">
    <property type="entry name" value="Sortase_F"/>
</dbReference>
<dbReference type="Gene3D" id="2.40.260.10">
    <property type="entry name" value="Sortase"/>
    <property type="match status" value="1"/>
</dbReference>
<feature type="compositionally biased region" description="Pro residues" evidence="2">
    <location>
        <begin position="68"/>
        <end position="77"/>
    </location>
</feature>
<dbReference type="GO" id="GO:0016787">
    <property type="term" value="F:hydrolase activity"/>
    <property type="evidence" value="ECO:0007669"/>
    <property type="project" value="UniProtKB-KW"/>
</dbReference>
<dbReference type="Pfam" id="PF04203">
    <property type="entry name" value="Sortase"/>
    <property type="match status" value="1"/>
</dbReference>
<proteinExistence type="predicted"/>
<evidence type="ECO:0000313" key="4">
    <source>
        <dbReference type="Proteomes" id="UP000319865"/>
    </source>
</evidence>
<dbReference type="AlphaFoldDB" id="A0A543PIM8"/>
<dbReference type="EMBL" id="VFQE01000001">
    <property type="protein sequence ID" value="TQN43935.1"/>
    <property type="molecule type" value="Genomic_DNA"/>
</dbReference>
<sequence length="240" mass="24688">MTEPSRTRRPSWRVWAAVAGVFLLVAVTAVVLAVTGQQSPPQPAAAAEDRSESAAPSEPSPSAAGEAAPPPTTPPSAPSADAASEQVAEPVSVSVPSIGVTSELLRLDLNDDGTVEVPPLGPNDQAGWYQRGPAPGAVGPAVILGHVDSAEHGPGVFFELGALQPGAEVTVARADGSVAVFAVDRVETHPKDDFPTLEVYGNTENPQLRLITCGGDFDSAVRSYEDNVIAFATLVDVRPA</sequence>
<gene>
    <name evidence="3" type="ORF">FHU33_3410</name>
</gene>
<dbReference type="NCBIfam" id="NF033748">
    <property type="entry name" value="class_F_sortase"/>
    <property type="match status" value="1"/>
</dbReference>
<dbReference type="Proteomes" id="UP000319865">
    <property type="component" value="Unassembled WGS sequence"/>
</dbReference>
<dbReference type="InterPro" id="IPR023365">
    <property type="entry name" value="Sortase_dom-sf"/>
</dbReference>
<organism evidence="3 4">
    <name type="scientific">Blastococcus colisei</name>
    <dbReference type="NCBI Taxonomy" id="1564162"/>
    <lineage>
        <taxon>Bacteria</taxon>
        <taxon>Bacillati</taxon>
        <taxon>Actinomycetota</taxon>
        <taxon>Actinomycetes</taxon>
        <taxon>Geodermatophilales</taxon>
        <taxon>Geodermatophilaceae</taxon>
        <taxon>Blastococcus</taxon>
    </lineage>
</organism>
<dbReference type="SUPFAM" id="SSF63817">
    <property type="entry name" value="Sortase"/>
    <property type="match status" value="1"/>
</dbReference>
<name>A0A543PIM8_9ACTN</name>
<dbReference type="CDD" id="cd05829">
    <property type="entry name" value="Sortase_F"/>
    <property type="match status" value="1"/>
</dbReference>
<evidence type="ECO:0000313" key="3">
    <source>
        <dbReference type="EMBL" id="TQN43935.1"/>
    </source>
</evidence>
<dbReference type="InterPro" id="IPR005754">
    <property type="entry name" value="Sortase"/>
</dbReference>
<evidence type="ECO:0000256" key="2">
    <source>
        <dbReference type="SAM" id="MobiDB-lite"/>
    </source>
</evidence>
<feature type="compositionally biased region" description="Low complexity" evidence="2">
    <location>
        <begin position="53"/>
        <end position="67"/>
    </location>
</feature>
<feature type="region of interest" description="Disordered" evidence="2">
    <location>
        <begin position="37"/>
        <end position="92"/>
    </location>
</feature>